<dbReference type="PANTHER" id="PTHR47572:SF5">
    <property type="entry name" value="BLR2277 PROTEIN"/>
    <property type="match status" value="1"/>
</dbReference>
<dbReference type="InterPro" id="IPR011042">
    <property type="entry name" value="6-blade_b-propeller_TolB-like"/>
</dbReference>
<dbReference type="RefSeq" id="WP_306212788.1">
    <property type="nucleotide sequence ID" value="NZ_CP132353.1"/>
</dbReference>
<dbReference type="SUPFAM" id="SSF63829">
    <property type="entry name" value="Calcium-dependent phosphotriesterase"/>
    <property type="match status" value="1"/>
</dbReference>
<dbReference type="KEGG" id="epi:Q3V30_09785"/>
<dbReference type="InterPro" id="IPR005511">
    <property type="entry name" value="SMP-30"/>
</dbReference>
<dbReference type="AlphaFoldDB" id="A0AA50DMN1"/>
<dbReference type="EMBL" id="CP132353">
    <property type="protein sequence ID" value="WLS80739.1"/>
    <property type="molecule type" value="Genomic_DNA"/>
</dbReference>
<feature type="binding site" evidence="2">
    <location>
        <position position="46"/>
    </location>
    <ligand>
        <name>a divalent metal cation</name>
        <dbReference type="ChEBI" id="CHEBI:60240"/>
    </ligand>
</feature>
<dbReference type="Proteomes" id="UP001228139">
    <property type="component" value="Chromosome"/>
</dbReference>
<evidence type="ECO:0000313" key="5">
    <source>
        <dbReference type="Proteomes" id="UP001228139"/>
    </source>
</evidence>
<evidence type="ECO:0000256" key="2">
    <source>
        <dbReference type="PIRSR" id="PIRSR605511-2"/>
    </source>
</evidence>
<dbReference type="GO" id="GO:0046872">
    <property type="term" value="F:metal ion binding"/>
    <property type="evidence" value="ECO:0007669"/>
    <property type="project" value="UniProtKB-KW"/>
</dbReference>
<feature type="domain" description="SMP-30/Gluconolactonase/LRE-like region" evidence="3">
    <location>
        <begin position="46"/>
        <end position="284"/>
    </location>
</feature>
<feature type="active site" description="Proton donor/acceptor" evidence="1">
    <location>
        <position position="226"/>
    </location>
</feature>
<gene>
    <name evidence="4" type="ORF">Q3V30_09785</name>
</gene>
<evidence type="ECO:0000313" key="4">
    <source>
        <dbReference type="EMBL" id="WLS80739.1"/>
    </source>
</evidence>
<evidence type="ECO:0000259" key="3">
    <source>
        <dbReference type="Pfam" id="PF08450"/>
    </source>
</evidence>
<sequence length="311" mass="34246">MTFLTQPTLREMTLFSRLPDRFRQPDKNNPWSLANRGGEAVDSFLEGPVWHPSGCLYVTDIPYGRIFKVDMQGNWELIVQYEGEPNGMKLVAEETLIITDYRNGLLKLSLKERTVTPLLARRNSESFRGVNDLTTDSKGNLFFTDQGQTGLHDPTGRVYRLSPRGKLDLLLDNCPSPNGLVLSPDEKILYVAMTRGNAIWRCPLQQDGSVSKVGQFFSSHGPSGPDGITVNAEGELLIANPGLGRIWHLNDLAEPVEILVSPLGRSTTNLCYGGNNLCELFVTESVSGAILTSTLSTPGKSLPIPSVFNPR</sequence>
<proteinExistence type="predicted"/>
<dbReference type="Gene3D" id="2.120.10.30">
    <property type="entry name" value="TolB, C-terminal domain"/>
    <property type="match status" value="1"/>
</dbReference>
<feature type="binding site" evidence="2">
    <location>
        <position position="178"/>
    </location>
    <ligand>
        <name>a divalent metal cation</name>
        <dbReference type="ChEBI" id="CHEBI:60240"/>
    </ligand>
</feature>
<keyword evidence="2" id="KW-0479">Metal-binding</keyword>
<feature type="binding site" evidence="2">
    <location>
        <position position="226"/>
    </location>
    <ligand>
        <name>a divalent metal cation</name>
        <dbReference type="ChEBI" id="CHEBI:60240"/>
    </ligand>
</feature>
<dbReference type="InterPro" id="IPR051262">
    <property type="entry name" value="SMP-30/CGR1_Lactonase"/>
</dbReference>
<dbReference type="PANTHER" id="PTHR47572">
    <property type="entry name" value="LIPOPROTEIN-RELATED"/>
    <property type="match status" value="1"/>
</dbReference>
<dbReference type="InterPro" id="IPR013658">
    <property type="entry name" value="SGL"/>
</dbReference>
<protein>
    <submittedName>
        <fullName evidence="4">SMP-30/gluconolactonase/LRE family protein</fullName>
    </submittedName>
</protein>
<accession>A0AA50DMN1</accession>
<keyword evidence="2" id="KW-0862">Zinc</keyword>
<comment type="cofactor">
    <cofactor evidence="2">
        <name>Zn(2+)</name>
        <dbReference type="ChEBI" id="CHEBI:29105"/>
    </cofactor>
    <text evidence="2">Binds 1 divalent metal cation per subunit.</text>
</comment>
<evidence type="ECO:0000256" key="1">
    <source>
        <dbReference type="PIRSR" id="PIRSR605511-1"/>
    </source>
</evidence>
<name>A0AA50DMN1_9GAMM</name>
<reference evidence="4 5" key="1">
    <citation type="submission" date="2023-07" db="EMBL/GenBank/DDBJ databases">
        <title>Pathogenic bacteria of pear tree diseases.</title>
        <authorList>
            <person name="Zhang Z."/>
            <person name="He L."/>
            <person name="Huang R."/>
        </authorList>
    </citation>
    <scope>NUCLEOTIDE SEQUENCE [LARGE SCALE GENOMIC DNA]</scope>
    <source>
        <strain evidence="4 5">DE2</strain>
    </source>
</reference>
<dbReference type="PRINTS" id="PR01790">
    <property type="entry name" value="SMP30FAMILY"/>
</dbReference>
<dbReference type="Pfam" id="PF08450">
    <property type="entry name" value="SGL"/>
    <property type="match status" value="1"/>
</dbReference>
<feature type="binding site" evidence="2">
    <location>
        <position position="131"/>
    </location>
    <ligand>
        <name>substrate</name>
    </ligand>
</feature>
<keyword evidence="5" id="KW-1185">Reference proteome</keyword>
<organism evidence="4 5">
    <name type="scientific">Erwinia pyri</name>
    <dbReference type="NCBI Taxonomy" id="3062598"/>
    <lineage>
        <taxon>Bacteria</taxon>
        <taxon>Pseudomonadati</taxon>
        <taxon>Pseudomonadota</taxon>
        <taxon>Gammaproteobacteria</taxon>
        <taxon>Enterobacterales</taxon>
        <taxon>Erwiniaceae</taxon>
        <taxon>Erwinia</taxon>
    </lineage>
</organism>